<comment type="caution">
    <text evidence="2">The sequence shown here is derived from an EMBL/GenBank/DDBJ whole genome shotgun (WGS) entry which is preliminary data.</text>
</comment>
<dbReference type="Proteomes" id="UP001189429">
    <property type="component" value="Unassembled WGS sequence"/>
</dbReference>
<proteinExistence type="predicted"/>
<feature type="non-terminal residue" evidence="2">
    <location>
        <position position="101"/>
    </location>
</feature>
<evidence type="ECO:0000313" key="2">
    <source>
        <dbReference type="EMBL" id="CAK0815083.1"/>
    </source>
</evidence>
<protein>
    <submittedName>
        <fullName evidence="2">Uncharacterized protein</fullName>
    </submittedName>
</protein>
<evidence type="ECO:0000256" key="1">
    <source>
        <dbReference type="SAM" id="MobiDB-lite"/>
    </source>
</evidence>
<feature type="non-terminal residue" evidence="2">
    <location>
        <position position="1"/>
    </location>
</feature>
<dbReference type="EMBL" id="CAUYUJ010005820">
    <property type="protein sequence ID" value="CAK0815083.1"/>
    <property type="molecule type" value="Genomic_DNA"/>
</dbReference>
<keyword evidence="3" id="KW-1185">Reference proteome</keyword>
<feature type="region of interest" description="Disordered" evidence="1">
    <location>
        <begin position="42"/>
        <end position="89"/>
    </location>
</feature>
<organism evidence="2 3">
    <name type="scientific">Prorocentrum cordatum</name>
    <dbReference type="NCBI Taxonomy" id="2364126"/>
    <lineage>
        <taxon>Eukaryota</taxon>
        <taxon>Sar</taxon>
        <taxon>Alveolata</taxon>
        <taxon>Dinophyceae</taxon>
        <taxon>Prorocentrales</taxon>
        <taxon>Prorocentraceae</taxon>
        <taxon>Prorocentrum</taxon>
    </lineage>
</organism>
<feature type="compositionally biased region" description="Basic and acidic residues" evidence="1">
    <location>
        <begin position="59"/>
        <end position="72"/>
    </location>
</feature>
<evidence type="ECO:0000313" key="3">
    <source>
        <dbReference type="Proteomes" id="UP001189429"/>
    </source>
</evidence>
<sequence>AEEAERRLVRGSRGRRRAALAALVGREAAEARAQRLLLRDPRGTEVVREHHPRSHHAQRTVDLRGHRVEQRRARGGGRQSPSGAVLGGSRERVLHLLRVGG</sequence>
<gene>
    <name evidence="2" type="ORF">PCOR1329_LOCUS18510</name>
</gene>
<name>A0ABN9RAA1_9DINO</name>
<reference evidence="2" key="1">
    <citation type="submission" date="2023-10" db="EMBL/GenBank/DDBJ databases">
        <authorList>
            <person name="Chen Y."/>
            <person name="Shah S."/>
            <person name="Dougan E. K."/>
            <person name="Thang M."/>
            <person name="Chan C."/>
        </authorList>
    </citation>
    <scope>NUCLEOTIDE SEQUENCE [LARGE SCALE GENOMIC DNA]</scope>
</reference>
<accession>A0ABN9RAA1</accession>